<comment type="similarity">
    <text evidence="1 6">Belongs to the peptidase S8 family.</text>
</comment>
<dbReference type="InterPro" id="IPR036852">
    <property type="entry name" value="Peptidase_S8/S53_dom_sf"/>
</dbReference>
<evidence type="ECO:0000256" key="3">
    <source>
        <dbReference type="ARBA" id="ARBA00022729"/>
    </source>
</evidence>
<dbReference type="Gene3D" id="3.40.50.200">
    <property type="entry name" value="Peptidase S8/S53 domain"/>
    <property type="match status" value="1"/>
</dbReference>
<dbReference type="SUPFAM" id="SSF51126">
    <property type="entry name" value="Pectin lyase-like"/>
    <property type="match status" value="1"/>
</dbReference>
<evidence type="ECO:0000313" key="8">
    <source>
        <dbReference type="EMBL" id="MBM1196937.1"/>
    </source>
</evidence>
<feature type="active site" description="Charge relay system" evidence="6">
    <location>
        <position position="400"/>
    </location>
</feature>
<evidence type="ECO:0000259" key="7">
    <source>
        <dbReference type="PROSITE" id="PS51208"/>
    </source>
</evidence>
<dbReference type="PANTHER" id="PTHR43806">
    <property type="entry name" value="PEPTIDASE S8"/>
    <property type="match status" value="1"/>
</dbReference>
<evidence type="ECO:0000313" key="9">
    <source>
        <dbReference type="Proteomes" id="UP000809529"/>
    </source>
</evidence>
<reference evidence="8 9" key="1">
    <citation type="submission" date="2020-01" db="EMBL/GenBank/DDBJ databases">
        <title>Comparative genomics of meat spoilage bacteria.</title>
        <authorList>
            <person name="Hilgarth M."/>
            <person name="Vogel R.F."/>
        </authorList>
    </citation>
    <scope>NUCLEOTIDE SEQUENCE [LARGE SCALE GENOMIC DNA]</scope>
    <source>
        <strain evidence="8 9">TMW2.2077</strain>
    </source>
</reference>
<dbReference type="InterPro" id="IPR022398">
    <property type="entry name" value="Peptidase_S8_His-AS"/>
</dbReference>
<dbReference type="InterPro" id="IPR036709">
    <property type="entry name" value="Autotransporte_beta_dom_sf"/>
</dbReference>
<dbReference type="InterPro" id="IPR015500">
    <property type="entry name" value="Peptidase_S8_subtilisin-rel"/>
</dbReference>
<feature type="domain" description="Autotransporter" evidence="7">
    <location>
        <begin position="787"/>
        <end position="1065"/>
    </location>
</feature>
<dbReference type="Proteomes" id="UP000809529">
    <property type="component" value="Unassembled WGS sequence"/>
</dbReference>
<evidence type="ECO:0000256" key="6">
    <source>
        <dbReference type="PROSITE-ProRule" id="PRU01240"/>
    </source>
</evidence>
<evidence type="ECO:0000256" key="1">
    <source>
        <dbReference type="ARBA" id="ARBA00011073"/>
    </source>
</evidence>
<dbReference type="InterPro" id="IPR050131">
    <property type="entry name" value="Peptidase_S8_subtilisin-like"/>
</dbReference>
<dbReference type="RefSeq" id="WP_203303454.1">
    <property type="nucleotide sequence ID" value="NZ_JAAEBW010000011.1"/>
</dbReference>
<dbReference type="SMART" id="SM00869">
    <property type="entry name" value="Autotransporter"/>
    <property type="match status" value="1"/>
</dbReference>
<name>A0ABS1ZKE5_9PSED</name>
<sequence>MLNLKTHHGLRDCGYGRASGTLAISLLASLCALPQQALAYDERGRLHNPASWRSTEFQSNWGLHAIGADYAYARGLSGIGVNLGMLDTGTDLRHPQFQGADHKGLILAEPGCHSEQNLSVTDGCFFTRGDLEQVIWNDVPAEDILDFEESVAYGLVDAEELQHFLENVGVRADSHGTHVAGTLLANRDGEGVHGVAWGSQLHAMRHSTHAYFSPAPIELEPRSLTLSAISDAHAQLRQQQVRVVNHSWGLDERLWSVAQLDLSLQGAPGQLGNALGNASRQFGLLQVWAAGNTPDSANLSPESAPFADTLPTLPRLYPELEPYWLSVVNVNQHLTLSDRSMRCGYSQNWCLAAPGTDINSTVVTTQIEAETTEDMHGETSGFKIIADRPTFTYQQLSGTSMAAPHVTGGLALLMERFPYLDNAQIRDVLLTTARDIGAPGVDDIYGWGLMDLKKAIEGPGQLRVDTHVAMNAHAGGAKVWQGLAWDDWRNDISGPGHLSKSGPGWLRLSGNNTFAGATLYEGTLELQGVQRLTNAIQVNGGRLLINGTLFDTALNVNSGMAHIAGQQLGAYTRVGPTGFLGGDGELSHTQVLGTLAPGSADTALTVNGDYAQGRESIFMFNPGLLPAQPALKVTGTALLHGGTLHLIPQAEVITLGQRYAVLEADAGVYGQFTSVDRRAISPFLRIDQTHDSHALGLEVSRGVPLLSAANTSNQRATANAADRLAVSHPLAQRLTALFPADAPHALDQLSGQLHASTTSVLIESSRVMRNAALEHASNLHRPAQHESPPSRQAVWVQSLHNNGRIDGNGNAQGAQYTLTGVLLGADHDFEQGTRLGVMMASGQGDVKTGASGKATLDAYQVGLYAGHTWDAFGLYGGLAYAHHTVQSKRRVTFTGLNETLSSDAKNHTQQAFIEGRYRWQSGIWDIQPYLQLAHVRLQRETFNEQGGHGALKVRSPHSAVNLATGGVRFTFDMGKTSSGPAWLSVTSGAAYTRASGGLRPVSDVAWQNSTTMHISGAPVNQASTQLDIGAVARLTRDSAFKVSMNHQRGDRAREHGITAHYSFAF</sequence>
<dbReference type="NCBIfam" id="TIGR01414">
    <property type="entry name" value="autotrans_barl"/>
    <property type="match status" value="1"/>
</dbReference>
<dbReference type="PROSITE" id="PS51892">
    <property type="entry name" value="SUBTILASE"/>
    <property type="match status" value="1"/>
</dbReference>
<dbReference type="InterPro" id="IPR011050">
    <property type="entry name" value="Pectin_lyase_fold/virulence"/>
</dbReference>
<protein>
    <submittedName>
        <fullName evidence="8">S8 family serine peptidase</fullName>
    </submittedName>
</protein>
<keyword evidence="4 6" id="KW-0378">Hydrolase</keyword>
<dbReference type="Pfam" id="PF00082">
    <property type="entry name" value="Peptidase_S8"/>
    <property type="match status" value="1"/>
</dbReference>
<dbReference type="EMBL" id="JAAEBW010000011">
    <property type="protein sequence ID" value="MBM1196937.1"/>
    <property type="molecule type" value="Genomic_DNA"/>
</dbReference>
<proteinExistence type="inferred from homology"/>
<feature type="active site" description="Charge relay system" evidence="6">
    <location>
        <position position="87"/>
    </location>
</feature>
<dbReference type="Pfam" id="PF03797">
    <property type="entry name" value="Autotransporter"/>
    <property type="match status" value="1"/>
</dbReference>
<dbReference type="PROSITE" id="PS00137">
    <property type="entry name" value="SUBTILASE_HIS"/>
    <property type="match status" value="1"/>
</dbReference>
<dbReference type="PRINTS" id="PR00723">
    <property type="entry name" value="SUBTILISIN"/>
</dbReference>
<keyword evidence="5 6" id="KW-0720">Serine protease</keyword>
<dbReference type="InterPro" id="IPR023828">
    <property type="entry name" value="Peptidase_S8_Ser-AS"/>
</dbReference>
<dbReference type="PROSITE" id="PS00138">
    <property type="entry name" value="SUBTILASE_SER"/>
    <property type="match status" value="1"/>
</dbReference>
<dbReference type="SUPFAM" id="SSF52743">
    <property type="entry name" value="Subtilisin-like"/>
    <property type="match status" value="1"/>
</dbReference>
<dbReference type="InterPro" id="IPR006315">
    <property type="entry name" value="OM_autotransptr_brl_dom"/>
</dbReference>
<evidence type="ECO:0000256" key="4">
    <source>
        <dbReference type="ARBA" id="ARBA00022801"/>
    </source>
</evidence>
<evidence type="ECO:0000256" key="2">
    <source>
        <dbReference type="ARBA" id="ARBA00022670"/>
    </source>
</evidence>
<dbReference type="CDD" id="cd04848">
    <property type="entry name" value="Peptidases_S8_Autotransporter_serine_protease_like"/>
    <property type="match status" value="1"/>
</dbReference>
<gene>
    <name evidence="8" type="ORF">GYN02_17380</name>
</gene>
<keyword evidence="3" id="KW-0732">Signal</keyword>
<feature type="active site" description="Charge relay system" evidence="6">
    <location>
        <position position="175"/>
    </location>
</feature>
<dbReference type="InterPro" id="IPR000209">
    <property type="entry name" value="Peptidase_S8/S53_dom"/>
</dbReference>
<dbReference type="Gene3D" id="2.40.128.130">
    <property type="entry name" value="Autotransporter beta-domain"/>
    <property type="match status" value="1"/>
</dbReference>
<dbReference type="PROSITE" id="PS51208">
    <property type="entry name" value="AUTOTRANSPORTER"/>
    <property type="match status" value="1"/>
</dbReference>
<organism evidence="8 9">
    <name type="scientific">Pseudomonas weihenstephanensis</name>
    <dbReference type="NCBI Taxonomy" id="1608994"/>
    <lineage>
        <taxon>Bacteria</taxon>
        <taxon>Pseudomonadati</taxon>
        <taxon>Pseudomonadota</taxon>
        <taxon>Gammaproteobacteria</taxon>
        <taxon>Pseudomonadales</taxon>
        <taxon>Pseudomonadaceae</taxon>
        <taxon>Pseudomonas</taxon>
    </lineage>
</organism>
<dbReference type="InterPro" id="IPR013425">
    <property type="entry name" value="Autotrns_rpt"/>
</dbReference>
<dbReference type="InterPro" id="IPR034061">
    <property type="entry name" value="Peptidases_S8_Autotransporter"/>
</dbReference>
<keyword evidence="2 6" id="KW-0645">Protease</keyword>
<dbReference type="SUPFAM" id="SSF103515">
    <property type="entry name" value="Autotransporter"/>
    <property type="match status" value="1"/>
</dbReference>
<evidence type="ECO:0000256" key="5">
    <source>
        <dbReference type="ARBA" id="ARBA00022825"/>
    </source>
</evidence>
<dbReference type="InterPro" id="IPR005546">
    <property type="entry name" value="Autotransporte_beta"/>
</dbReference>
<accession>A0ABS1ZKE5</accession>
<comment type="caution">
    <text evidence="8">The sequence shown here is derived from an EMBL/GenBank/DDBJ whole genome shotgun (WGS) entry which is preliminary data.</text>
</comment>
<dbReference type="NCBIfam" id="TIGR02601">
    <property type="entry name" value="autotrns_rpt"/>
    <property type="match status" value="1"/>
</dbReference>
<keyword evidence="9" id="KW-1185">Reference proteome</keyword>
<dbReference type="PANTHER" id="PTHR43806:SF11">
    <property type="entry name" value="CEREVISIN-RELATED"/>
    <property type="match status" value="1"/>
</dbReference>